<protein>
    <recommendedName>
        <fullName evidence="5">Ribosome biogenesis regulatory protein</fullName>
    </recommendedName>
</protein>
<organism evidence="7 8">
    <name type="scientific">Lactarius akahatsu</name>
    <dbReference type="NCBI Taxonomy" id="416441"/>
    <lineage>
        <taxon>Eukaryota</taxon>
        <taxon>Fungi</taxon>
        <taxon>Dikarya</taxon>
        <taxon>Basidiomycota</taxon>
        <taxon>Agaricomycotina</taxon>
        <taxon>Agaricomycetes</taxon>
        <taxon>Russulales</taxon>
        <taxon>Russulaceae</taxon>
        <taxon>Lactarius</taxon>
    </lineage>
</organism>
<evidence type="ECO:0000256" key="3">
    <source>
        <dbReference type="ARBA" id="ARBA00022517"/>
    </source>
</evidence>
<keyword evidence="4 5" id="KW-0539">Nucleus</keyword>
<feature type="region of interest" description="Disordered" evidence="6">
    <location>
        <begin position="77"/>
        <end position="122"/>
    </location>
</feature>
<feature type="region of interest" description="Disordered" evidence="6">
    <location>
        <begin position="308"/>
        <end position="334"/>
    </location>
</feature>
<dbReference type="GO" id="GO:0005634">
    <property type="term" value="C:nucleus"/>
    <property type="evidence" value="ECO:0007669"/>
    <property type="project" value="UniProtKB-SubCell"/>
</dbReference>
<evidence type="ECO:0000313" key="8">
    <source>
        <dbReference type="Proteomes" id="UP001201163"/>
    </source>
</evidence>
<evidence type="ECO:0000256" key="2">
    <source>
        <dbReference type="ARBA" id="ARBA00010077"/>
    </source>
</evidence>
<feature type="compositionally biased region" description="Basic and acidic residues" evidence="6">
    <location>
        <begin position="169"/>
        <end position="182"/>
    </location>
</feature>
<gene>
    <name evidence="7" type="ORF">EDB92DRAFT_484344</name>
</gene>
<sequence length="334" mass="36667">MDVSDILASQISKHKSILVEKDVPLDTDVGFLTVTDPSVVDKESYDHDREAYLQSTARDGIQHLLAALFSLPTLPSPEGPLAQLPPPTTQLPRAKPLPKPKPPTKWQRFARAKGISSQRRDKKIWDDERQAWVPRWGWRGKNRDEETQWLHEVPANADADHDPSKEARVARKERTAKNERQRLQNVARAQQGRTTATATGTQVDRKRDINRTLATTRMSTASMGKFDRVLDGEKKLRGVKRKFDPIEKSVDAEKSANLALIKQIGNGAPGGSSLKKVKRDGLDSESGGNGGAGGVVNVRKAVRFASGGQGAAALARKSVVGSGSDGRQKRRGKR</sequence>
<dbReference type="GO" id="GO:0042254">
    <property type="term" value="P:ribosome biogenesis"/>
    <property type="evidence" value="ECO:0007669"/>
    <property type="project" value="UniProtKB-KW"/>
</dbReference>
<keyword evidence="3 5" id="KW-0690">Ribosome biogenesis</keyword>
<evidence type="ECO:0000256" key="4">
    <source>
        <dbReference type="ARBA" id="ARBA00023242"/>
    </source>
</evidence>
<accession>A0AAD4LPK3</accession>
<feature type="compositionally biased region" description="Pro residues" evidence="6">
    <location>
        <begin position="77"/>
        <end position="103"/>
    </location>
</feature>
<dbReference type="InterPro" id="IPR007023">
    <property type="entry name" value="Ribosom_reg"/>
</dbReference>
<feature type="compositionally biased region" description="Low complexity" evidence="6">
    <location>
        <begin position="187"/>
        <end position="202"/>
    </location>
</feature>
<proteinExistence type="inferred from homology"/>
<reference evidence="7" key="1">
    <citation type="submission" date="2022-01" db="EMBL/GenBank/DDBJ databases">
        <title>Comparative genomics reveals a dynamic genome evolution in the ectomycorrhizal milk-cap (Lactarius) mushrooms.</title>
        <authorList>
            <consortium name="DOE Joint Genome Institute"/>
            <person name="Lebreton A."/>
            <person name="Tang N."/>
            <person name="Kuo A."/>
            <person name="LaButti K."/>
            <person name="Drula E."/>
            <person name="Barry K."/>
            <person name="Clum A."/>
            <person name="Lipzen A."/>
            <person name="Mousain D."/>
            <person name="Ng V."/>
            <person name="Wang R."/>
            <person name="Wang X."/>
            <person name="Dai Y."/>
            <person name="Henrissat B."/>
            <person name="Grigoriev I.V."/>
            <person name="Guerin-Laguette A."/>
            <person name="Yu F."/>
            <person name="Martin F.M."/>
        </authorList>
    </citation>
    <scope>NUCLEOTIDE SEQUENCE</scope>
    <source>
        <strain evidence="7">QP</strain>
    </source>
</reference>
<name>A0AAD4LPK3_9AGAM</name>
<evidence type="ECO:0000313" key="7">
    <source>
        <dbReference type="EMBL" id="KAH9000279.1"/>
    </source>
</evidence>
<comment type="function">
    <text evidence="5">Involved in ribosomal large subunit assembly.</text>
</comment>
<dbReference type="Proteomes" id="UP001201163">
    <property type="component" value="Unassembled WGS sequence"/>
</dbReference>
<comment type="similarity">
    <text evidence="2 5">Belongs to the RRS1 family.</text>
</comment>
<evidence type="ECO:0000256" key="1">
    <source>
        <dbReference type="ARBA" id="ARBA00004123"/>
    </source>
</evidence>
<comment type="subcellular location">
    <subcellularLocation>
        <location evidence="1 5">Nucleus</location>
    </subcellularLocation>
</comment>
<evidence type="ECO:0000256" key="6">
    <source>
        <dbReference type="SAM" id="MobiDB-lite"/>
    </source>
</evidence>
<dbReference type="AlphaFoldDB" id="A0AAD4LPK3"/>
<feature type="region of interest" description="Disordered" evidence="6">
    <location>
        <begin position="265"/>
        <end position="295"/>
    </location>
</feature>
<dbReference type="Pfam" id="PF04939">
    <property type="entry name" value="RRS1"/>
    <property type="match status" value="1"/>
</dbReference>
<dbReference type="EMBL" id="JAKELL010000002">
    <property type="protein sequence ID" value="KAH9000279.1"/>
    <property type="molecule type" value="Genomic_DNA"/>
</dbReference>
<feature type="region of interest" description="Disordered" evidence="6">
    <location>
        <begin position="169"/>
        <end position="202"/>
    </location>
</feature>
<keyword evidence="8" id="KW-1185">Reference proteome</keyword>
<comment type="caution">
    <text evidence="7">The sequence shown here is derived from an EMBL/GenBank/DDBJ whole genome shotgun (WGS) entry which is preliminary data.</text>
</comment>
<evidence type="ECO:0000256" key="5">
    <source>
        <dbReference type="RuleBase" id="RU364132"/>
    </source>
</evidence>